<reference evidence="3 4" key="1">
    <citation type="submission" date="2019-08" db="EMBL/GenBank/DDBJ databases">
        <authorList>
            <person name="Peeters C."/>
        </authorList>
    </citation>
    <scope>NUCLEOTIDE SEQUENCE [LARGE SCALE GENOMIC DNA]</scope>
    <source>
        <strain evidence="3 4">LMG 31010</strain>
    </source>
</reference>
<dbReference type="Proteomes" id="UP000343335">
    <property type="component" value="Unassembled WGS sequence"/>
</dbReference>
<feature type="compositionally biased region" description="Polar residues" evidence="1">
    <location>
        <begin position="26"/>
        <end position="35"/>
    </location>
</feature>
<proteinExistence type="predicted"/>
<dbReference type="Gene3D" id="3.10.180.10">
    <property type="entry name" value="2,3-Dihydroxybiphenyl 1,2-Dioxygenase, domain 1"/>
    <property type="match status" value="1"/>
</dbReference>
<dbReference type="InterPro" id="IPR029068">
    <property type="entry name" value="Glyas_Bleomycin-R_OHBP_Dase"/>
</dbReference>
<evidence type="ECO:0000259" key="2">
    <source>
        <dbReference type="Pfam" id="PF06983"/>
    </source>
</evidence>
<dbReference type="SUPFAM" id="SSF54593">
    <property type="entry name" value="Glyoxalase/Bleomycin resistance protein/Dihydroxybiphenyl dioxygenase"/>
    <property type="match status" value="1"/>
</dbReference>
<dbReference type="GO" id="GO:0008168">
    <property type="term" value="F:methyltransferase activity"/>
    <property type="evidence" value="ECO:0007669"/>
    <property type="project" value="UniProtKB-KW"/>
</dbReference>
<evidence type="ECO:0000313" key="3">
    <source>
        <dbReference type="EMBL" id="VVE41413.1"/>
    </source>
</evidence>
<feature type="region of interest" description="Disordered" evidence="1">
    <location>
        <begin position="26"/>
        <end position="46"/>
    </location>
</feature>
<dbReference type="InterPro" id="IPR028973">
    <property type="entry name" value="PhnB-like"/>
</dbReference>
<dbReference type="GO" id="GO:0032259">
    <property type="term" value="P:methylation"/>
    <property type="evidence" value="ECO:0007669"/>
    <property type="project" value="UniProtKB-KW"/>
</dbReference>
<evidence type="ECO:0000313" key="4">
    <source>
        <dbReference type="Proteomes" id="UP000343335"/>
    </source>
</evidence>
<organism evidence="3 4">
    <name type="scientific">Pandoraea commovens</name>
    <dbReference type="NCBI Taxonomy" id="2508289"/>
    <lineage>
        <taxon>Bacteria</taxon>
        <taxon>Pseudomonadati</taxon>
        <taxon>Pseudomonadota</taxon>
        <taxon>Betaproteobacteria</taxon>
        <taxon>Burkholderiales</taxon>
        <taxon>Burkholderiaceae</taxon>
        <taxon>Pandoraea</taxon>
    </lineage>
</organism>
<keyword evidence="3" id="KW-0489">Methyltransferase</keyword>
<dbReference type="EMBL" id="CABPSA010000008">
    <property type="protein sequence ID" value="VVE41413.1"/>
    <property type="molecule type" value="Genomic_DNA"/>
</dbReference>
<dbReference type="Pfam" id="PF06983">
    <property type="entry name" value="3-dmu-9_3-mt"/>
    <property type="match status" value="1"/>
</dbReference>
<gene>
    <name evidence="3" type="ORF">PCO31010_04178</name>
</gene>
<dbReference type="RefSeq" id="WP_174984990.1">
    <property type="nucleotide sequence ID" value="NZ_CABPSA010000008.1"/>
</dbReference>
<keyword evidence="3" id="KW-0830">Ubiquinone</keyword>
<keyword evidence="3" id="KW-0808">Transferase</keyword>
<feature type="domain" description="PhnB-like" evidence="2">
    <location>
        <begin position="4"/>
        <end position="117"/>
    </location>
</feature>
<accession>A0A5E4XYV2</accession>
<dbReference type="AlphaFoldDB" id="A0A5E4XYV2"/>
<protein>
    <submittedName>
        <fullName evidence="3">3-demethylubiquinone-9 3-methyltransferase</fullName>
    </submittedName>
</protein>
<sequence>MASLITCGRFIGDARKAAEFYAATSPNSRIDTSNPSPVPGVGENDEPTVEFTVLGHSFVGLNGAPDAKPTVTARFLVVADSPQDAERYRNAIFNNGGGASATGSGWCYDRWGVAWLISNQRGFSLGGFQTSNQGMVYPSR</sequence>
<evidence type="ECO:0000256" key="1">
    <source>
        <dbReference type="SAM" id="MobiDB-lite"/>
    </source>
</evidence>
<name>A0A5E4XYV2_9BURK</name>